<dbReference type="Gene3D" id="3.30.70.270">
    <property type="match status" value="1"/>
</dbReference>
<dbReference type="InterPro" id="IPR007891">
    <property type="entry name" value="CHASE3"/>
</dbReference>
<dbReference type="SMART" id="SM00267">
    <property type="entry name" value="GGDEF"/>
    <property type="match status" value="1"/>
</dbReference>
<protein>
    <recommendedName>
        <fullName evidence="1">diguanylate cyclase</fullName>
        <ecNumber evidence="1">2.7.7.65</ecNumber>
    </recommendedName>
</protein>
<proteinExistence type="predicted"/>
<dbReference type="GO" id="GO:0043709">
    <property type="term" value="P:cell adhesion involved in single-species biofilm formation"/>
    <property type="evidence" value="ECO:0007669"/>
    <property type="project" value="TreeGrafter"/>
</dbReference>
<dbReference type="GO" id="GO:0005886">
    <property type="term" value="C:plasma membrane"/>
    <property type="evidence" value="ECO:0007669"/>
    <property type="project" value="TreeGrafter"/>
</dbReference>
<gene>
    <name evidence="6" type="ORF">DES41_110105</name>
</gene>
<keyword evidence="3" id="KW-0175">Coiled coil</keyword>
<evidence type="ECO:0000259" key="5">
    <source>
        <dbReference type="PROSITE" id="PS50887"/>
    </source>
</evidence>
<evidence type="ECO:0000256" key="3">
    <source>
        <dbReference type="SAM" id="Coils"/>
    </source>
</evidence>
<keyword evidence="4" id="KW-1133">Transmembrane helix</keyword>
<dbReference type="CDD" id="cd01949">
    <property type="entry name" value="GGDEF"/>
    <property type="match status" value="1"/>
</dbReference>
<feature type="coiled-coil region" evidence="3">
    <location>
        <begin position="164"/>
        <end position="191"/>
    </location>
</feature>
<dbReference type="AlphaFoldDB" id="A0A368XFJ4"/>
<evidence type="ECO:0000313" key="7">
    <source>
        <dbReference type="Proteomes" id="UP000252884"/>
    </source>
</evidence>
<dbReference type="GO" id="GO:0052621">
    <property type="term" value="F:diguanylate cyclase activity"/>
    <property type="evidence" value="ECO:0007669"/>
    <property type="project" value="UniProtKB-EC"/>
</dbReference>
<dbReference type="InterPro" id="IPR000160">
    <property type="entry name" value="GGDEF_dom"/>
</dbReference>
<comment type="catalytic activity">
    <reaction evidence="2">
        <text>2 GTP = 3',3'-c-di-GMP + 2 diphosphate</text>
        <dbReference type="Rhea" id="RHEA:24898"/>
        <dbReference type="ChEBI" id="CHEBI:33019"/>
        <dbReference type="ChEBI" id="CHEBI:37565"/>
        <dbReference type="ChEBI" id="CHEBI:58805"/>
        <dbReference type="EC" id="2.7.7.65"/>
    </reaction>
</comment>
<feature type="transmembrane region" description="Helical" evidence="4">
    <location>
        <begin position="20"/>
        <end position="39"/>
    </location>
</feature>
<keyword evidence="7" id="KW-1185">Reference proteome</keyword>
<dbReference type="GO" id="GO:1902201">
    <property type="term" value="P:negative regulation of bacterial-type flagellum-dependent cell motility"/>
    <property type="evidence" value="ECO:0007669"/>
    <property type="project" value="TreeGrafter"/>
</dbReference>
<dbReference type="InterPro" id="IPR050469">
    <property type="entry name" value="Diguanylate_Cyclase"/>
</dbReference>
<sequence>MTTGTGIPHFGTLRRIARVMQISQVAALALLLGLGALLWHNIADFRKADALVDHTHDVQGEIDRVRATVMLGGLALRNYAISPRPEFLESLERASFESQDAAERLRDLVEDNPGQAARAHEVHAETREILGWYRSSSVIAQRDGAPALQASLAARVNIDASFRLRKLLDVMDAEERALLELRREARELGFQSVKRWSAVVGLVFVLFTAGAIVHAGRLVGLGESNLKTLHADAENDPLTGLANRRSIDRAAQAQAGRPMAVISFDLDDFKPVNDRHGHAAGDAVLRSVGTRLLQQSRHGDVVARTGGDEFVILLPGLADAKVLEGIAARVRSTVGESIEFNGVALKVGASVGFACSDGSLQFEQLAAQADAMSYAEKKRSKTARV</sequence>
<dbReference type="EC" id="2.7.7.65" evidence="1"/>
<feature type="transmembrane region" description="Helical" evidence="4">
    <location>
        <begin position="196"/>
        <end position="216"/>
    </location>
</feature>
<evidence type="ECO:0000256" key="1">
    <source>
        <dbReference type="ARBA" id="ARBA00012528"/>
    </source>
</evidence>
<dbReference type="EMBL" id="QPJK01000010">
    <property type="protein sequence ID" value="RCW66740.1"/>
    <property type="molecule type" value="Genomic_DNA"/>
</dbReference>
<evidence type="ECO:0000256" key="2">
    <source>
        <dbReference type="ARBA" id="ARBA00034247"/>
    </source>
</evidence>
<evidence type="ECO:0000256" key="4">
    <source>
        <dbReference type="SAM" id="Phobius"/>
    </source>
</evidence>
<evidence type="ECO:0000313" key="6">
    <source>
        <dbReference type="EMBL" id="RCW66740.1"/>
    </source>
</evidence>
<dbReference type="Pfam" id="PF00990">
    <property type="entry name" value="GGDEF"/>
    <property type="match status" value="1"/>
</dbReference>
<reference evidence="6 7" key="1">
    <citation type="submission" date="2018-07" db="EMBL/GenBank/DDBJ databases">
        <title>Genomic Encyclopedia of Type Strains, Phase IV (KMG-IV): sequencing the most valuable type-strain genomes for metagenomic binning, comparative biology and taxonomic classification.</title>
        <authorList>
            <person name="Goeker M."/>
        </authorList>
    </citation>
    <scope>NUCLEOTIDE SEQUENCE [LARGE SCALE GENOMIC DNA]</scope>
    <source>
        <strain evidence="6 7">DSM 21634</strain>
    </source>
</reference>
<dbReference type="PANTHER" id="PTHR45138:SF9">
    <property type="entry name" value="DIGUANYLATE CYCLASE DGCM-RELATED"/>
    <property type="match status" value="1"/>
</dbReference>
<organism evidence="6 7">
    <name type="scientific">Pseudorhodoferax soli</name>
    <dbReference type="NCBI Taxonomy" id="545864"/>
    <lineage>
        <taxon>Bacteria</taxon>
        <taxon>Pseudomonadati</taxon>
        <taxon>Pseudomonadota</taxon>
        <taxon>Betaproteobacteria</taxon>
        <taxon>Burkholderiales</taxon>
        <taxon>Comamonadaceae</taxon>
    </lineage>
</organism>
<dbReference type="InterPro" id="IPR043128">
    <property type="entry name" value="Rev_trsase/Diguanyl_cyclase"/>
</dbReference>
<dbReference type="NCBIfam" id="TIGR00254">
    <property type="entry name" value="GGDEF"/>
    <property type="match status" value="1"/>
</dbReference>
<dbReference type="PROSITE" id="PS50887">
    <property type="entry name" value="GGDEF"/>
    <property type="match status" value="1"/>
</dbReference>
<dbReference type="SUPFAM" id="SSF55073">
    <property type="entry name" value="Nucleotide cyclase"/>
    <property type="match status" value="1"/>
</dbReference>
<feature type="domain" description="GGDEF" evidence="5">
    <location>
        <begin position="257"/>
        <end position="385"/>
    </location>
</feature>
<keyword evidence="4" id="KW-0812">Transmembrane</keyword>
<dbReference type="Pfam" id="PF05227">
    <property type="entry name" value="CHASE3"/>
    <property type="match status" value="1"/>
</dbReference>
<keyword evidence="4" id="KW-0472">Membrane</keyword>
<dbReference type="RefSeq" id="WP_281277242.1">
    <property type="nucleotide sequence ID" value="NZ_QPJK01000010.1"/>
</dbReference>
<name>A0A368XFJ4_9BURK</name>
<comment type="caution">
    <text evidence="6">The sequence shown here is derived from an EMBL/GenBank/DDBJ whole genome shotgun (WGS) entry which is preliminary data.</text>
</comment>
<dbReference type="PANTHER" id="PTHR45138">
    <property type="entry name" value="REGULATORY COMPONENTS OF SENSORY TRANSDUCTION SYSTEM"/>
    <property type="match status" value="1"/>
</dbReference>
<accession>A0A368XFJ4</accession>
<dbReference type="Proteomes" id="UP000252884">
    <property type="component" value="Unassembled WGS sequence"/>
</dbReference>
<dbReference type="InterPro" id="IPR029787">
    <property type="entry name" value="Nucleotide_cyclase"/>
</dbReference>